<name>A0A6S6S9L8_9BACT</name>
<evidence type="ECO:0000313" key="1">
    <source>
        <dbReference type="EMBL" id="CAA6802916.1"/>
    </source>
</evidence>
<protein>
    <submittedName>
        <fullName evidence="1">Uncharacterized protein</fullName>
    </submittedName>
</protein>
<proteinExistence type="predicted"/>
<dbReference type="InterPro" id="IPR025455">
    <property type="entry name" value="DUF4276"/>
</dbReference>
<dbReference type="AlphaFoldDB" id="A0A6S6S9L8"/>
<dbReference type="EMBL" id="CACVAU010000008">
    <property type="protein sequence ID" value="CAA6802916.1"/>
    <property type="molecule type" value="Genomic_DNA"/>
</dbReference>
<accession>A0A6S6S9L8</accession>
<sequence length="51" mass="6146">MIKLFDNYNECFDKVFHGYSIIEEIGLNKVINKAPRFRQWIEQIEGLVEQE</sequence>
<dbReference type="Pfam" id="PF14103">
    <property type="entry name" value="DUF4276"/>
    <property type="match status" value="1"/>
</dbReference>
<reference evidence="1" key="1">
    <citation type="submission" date="2020-01" db="EMBL/GenBank/DDBJ databases">
        <authorList>
            <person name="Meier V. D."/>
            <person name="Meier V D."/>
        </authorList>
    </citation>
    <scope>NUCLEOTIDE SEQUENCE</scope>
    <source>
        <strain evidence="1">HLG_WM_MAG_05</strain>
    </source>
</reference>
<organism evidence="1">
    <name type="scientific">uncultured Sulfurovum sp</name>
    <dbReference type="NCBI Taxonomy" id="269237"/>
    <lineage>
        <taxon>Bacteria</taxon>
        <taxon>Pseudomonadati</taxon>
        <taxon>Campylobacterota</taxon>
        <taxon>Epsilonproteobacteria</taxon>
        <taxon>Campylobacterales</taxon>
        <taxon>Sulfurovaceae</taxon>
        <taxon>Sulfurovum</taxon>
        <taxon>environmental samples</taxon>
    </lineage>
</organism>
<gene>
    <name evidence="1" type="ORF">HELGO_WM10735</name>
</gene>